<keyword evidence="5" id="KW-1185">Reference proteome</keyword>
<evidence type="ECO:0000313" key="4">
    <source>
        <dbReference type="EMBL" id="MFC5521082.1"/>
    </source>
</evidence>
<comment type="similarity">
    <text evidence="2">Belongs to the bacterial solute-binding protein SsuA/TauA family.</text>
</comment>
<protein>
    <submittedName>
        <fullName evidence="4">ABC transporter substrate-binding protein</fullName>
    </submittedName>
</protein>
<dbReference type="PANTHER" id="PTHR30024:SF47">
    <property type="entry name" value="TAURINE-BINDING PERIPLASMIC PROTEIN"/>
    <property type="match status" value="1"/>
</dbReference>
<dbReference type="RefSeq" id="WP_068832969.1">
    <property type="nucleotide sequence ID" value="NZ_JBHSMX010000013.1"/>
</dbReference>
<dbReference type="Pfam" id="PF12974">
    <property type="entry name" value="Phosphonate-bd"/>
    <property type="match status" value="1"/>
</dbReference>
<keyword evidence="3" id="KW-0732">Signal</keyword>
<comment type="subcellular location">
    <subcellularLocation>
        <location evidence="1">Periplasm</location>
    </subcellularLocation>
</comment>
<dbReference type="PROSITE" id="PS51318">
    <property type="entry name" value="TAT"/>
    <property type="match status" value="1"/>
</dbReference>
<sequence length="410" mass="44449">MTGRSMLTRRHWLRRTAALAGGALGGAGISGAQSGRPFTLSFGWIPWAAGNSPTTQYMIGKKLFEKYAAEFGYDLTVDYRTYPTAAPQVDALANGQLDMAMWGNTPTLRAIVAQHPFSLVSVAEGRLRFLLCTRKDSPIRKVQDLKGKVVGTLLGADPYNVLTQILRYELGNPDPAAHGIRMVHLPTLGEAAQVPSGLDATLAVYPAFLSAQATGTVAIVNSYGYTEAHYDGPAGKGAGILLPSVKHSPFYPDGYYLHRSFRVVHNNLVEKHPNLVLAFLLAQQEAVSVLSEADPAAVSQLVKPFWGLSPTDGAKVVRDEVVFRRGWAWSTEGDALALFATSKMIAGAKIIAQPLSWAQVKSVFVRTAPLARQAYDRLGAKPAIAEFQSAKVGDLRGLPSWEMSRWKDRT</sequence>
<dbReference type="SUPFAM" id="SSF53850">
    <property type="entry name" value="Periplasmic binding protein-like II"/>
    <property type="match status" value="1"/>
</dbReference>
<comment type="caution">
    <text evidence="4">The sequence shown here is derived from an EMBL/GenBank/DDBJ whole genome shotgun (WGS) entry which is preliminary data.</text>
</comment>
<dbReference type="PANTHER" id="PTHR30024">
    <property type="entry name" value="ALIPHATIC SULFONATES-BINDING PROTEIN-RELATED"/>
    <property type="match status" value="1"/>
</dbReference>
<evidence type="ECO:0000313" key="5">
    <source>
        <dbReference type="Proteomes" id="UP001596084"/>
    </source>
</evidence>
<dbReference type="InterPro" id="IPR006311">
    <property type="entry name" value="TAT_signal"/>
</dbReference>
<proteinExistence type="inferred from homology"/>
<accession>A0ABW0QB24</accession>
<dbReference type="Proteomes" id="UP001596084">
    <property type="component" value="Unassembled WGS sequence"/>
</dbReference>
<reference evidence="5" key="1">
    <citation type="journal article" date="2019" name="Int. J. Syst. Evol. Microbiol.">
        <title>The Global Catalogue of Microorganisms (GCM) 10K type strain sequencing project: providing services to taxonomists for standard genome sequencing and annotation.</title>
        <authorList>
            <consortium name="The Broad Institute Genomics Platform"/>
            <consortium name="The Broad Institute Genome Sequencing Center for Infectious Disease"/>
            <person name="Wu L."/>
            <person name="Ma J."/>
        </authorList>
    </citation>
    <scope>NUCLEOTIDE SEQUENCE [LARGE SCALE GENOMIC DNA]</scope>
    <source>
        <strain evidence="5">CGMCC 4.7277</strain>
    </source>
</reference>
<evidence type="ECO:0000256" key="1">
    <source>
        <dbReference type="ARBA" id="ARBA00004418"/>
    </source>
</evidence>
<dbReference type="EMBL" id="JBHSMX010000013">
    <property type="protein sequence ID" value="MFC5521082.1"/>
    <property type="molecule type" value="Genomic_DNA"/>
</dbReference>
<dbReference type="Gene3D" id="3.40.190.10">
    <property type="entry name" value="Periplasmic binding protein-like II"/>
    <property type="match status" value="2"/>
</dbReference>
<organism evidence="4 5">
    <name type="scientific">Polaromonas jejuensis</name>
    <dbReference type="NCBI Taxonomy" id="457502"/>
    <lineage>
        <taxon>Bacteria</taxon>
        <taxon>Pseudomonadati</taxon>
        <taxon>Pseudomonadota</taxon>
        <taxon>Betaproteobacteria</taxon>
        <taxon>Burkholderiales</taxon>
        <taxon>Comamonadaceae</taxon>
        <taxon>Polaromonas</taxon>
    </lineage>
</organism>
<evidence type="ECO:0000256" key="3">
    <source>
        <dbReference type="ARBA" id="ARBA00022729"/>
    </source>
</evidence>
<name>A0ABW0QB24_9BURK</name>
<gene>
    <name evidence="4" type="ORF">ACFPP7_09160</name>
</gene>
<evidence type="ECO:0000256" key="2">
    <source>
        <dbReference type="ARBA" id="ARBA00010742"/>
    </source>
</evidence>